<organism evidence="2 3">
    <name type="scientific">Pisciglobus halotolerans</name>
    <dbReference type="NCBI Taxonomy" id="745365"/>
    <lineage>
        <taxon>Bacteria</taxon>
        <taxon>Bacillati</taxon>
        <taxon>Bacillota</taxon>
        <taxon>Bacilli</taxon>
        <taxon>Lactobacillales</taxon>
        <taxon>Carnobacteriaceae</taxon>
    </lineage>
</organism>
<evidence type="ECO:0000313" key="3">
    <source>
        <dbReference type="Proteomes" id="UP000198668"/>
    </source>
</evidence>
<dbReference type="AlphaFoldDB" id="A0A1I3AV13"/>
<dbReference type="OrthoDB" id="2155748at2"/>
<proteinExistence type="predicted"/>
<dbReference type="Gene3D" id="3.40.50.1110">
    <property type="entry name" value="SGNH hydrolase"/>
    <property type="match status" value="1"/>
</dbReference>
<protein>
    <recommendedName>
        <fullName evidence="4">SGNH/GDSL hydrolase family protein</fullName>
    </recommendedName>
</protein>
<name>A0A1I3AV13_9LACT</name>
<accession>A0A1I3AV13</accession>
<dbReference type="Proteomes" id="UP000198668">
    <property type="component" value="Unassembled WGS sequence"/>
</dbReference>
<reference evidence="2 3" key="1">
    <citation type="submission" date="2016-10" db="EMBL/GenBank/DDBJ databases">
        <authorList>
            <person name="de Groot N.N."/>
        </authorList>
    </citation>
    <scope>NUCLEOTIDE SEQUENCE [LARGE SCALE GENOMIC DNA]</scope>
    <source>
        <strain evidence="2 3">DSM 27630</strain>
    </source>
</reference>
<keyword evidence="1" id="KW-0175">Coiled coil</keyword>
<dbReference type="InterPro" id="IPR036514">
    <property type="entry name" value="SGNH_hydro_sf"/>
</dbReference>
<gene>
    <name evidence="2" type="ORF">SAMN04489868_10222</name>
</gene>
<feature type="coiled-coil region" evidence="1">
    <location>
        <begin position="24"/>
        <end position="51"/>
    </location>
</feature>
<keyword evidence="3" id="KW-1185">Reference proteome</keyword>
<evidence type="ECO:0008006" key="4">
    <source>
        <dbReference type="Google" id="ProtNLM"/>
    </source>
</evidence>
<sequence>MSKKSGIGVIFLLLLSLGVIFLGYRHAANQKEEMMAQANGAQQDKKEETAKEKNLNTDAFEEKRDQLSIVDYITYLQQQKDETTISFYGQLADEEKWPEEVKDFLEEQTGKEVNANRLTKEKTDTYQLAVSEDDKDLTETKTDVVFYLLPSIGDKKRDISLDDSSSYIERSIKKIQKALPESLIVAVTPHPDSSELGNRNSRTLDYTAYMERGIKAAEEMELPIFDLHKDFQEQLDDDKTELGNYLTSDGDILNSKGTALQVQLFQAFLSEPIDTTSGI</sequence>
<dbReference type="EMBL" id="FOQE01000002">
    <property type="protein sequence ID" value="SFH53872.1"/>
    <property type="molecule type" value="Genomic_DNA"/>
</dbReference>
<evidence type="ECO:0000313" key="2">
    <source>
        <dbReference type="EMBL" id="SFH53872.1"/>
    </source>
</evidence>
<evidence type="ECO:0000256" key="1">
    <source>
        <dbReference type="SAM" id="Coils"/>
    </source>
</evidence>
<dbReference type="RefSeq" id="WP_092090807.1">
    <property type="nucleotide sequence ID" value="NZ_FOQE01000002.1"/>
</dbReference>
<dbReference type="SUPFAM" id="SSF52266">
    <property type="entry name" value="SGNH hydrolase"/>
    <property type="match status" value="1"/>
</dbReference>